<protein>
    <submittedName>
        <fullName evidence="1">Uncharacterized protein</fullName>
    </submittedName>
</protein>
<organism evidence="1">
    <name type="scientific">Ajellomyces dermatitidis (strain ATCC 18188 / CBS 674.68)</name>
    <name type="common">Blastomyces dermatitidis</name>
    <dbReference type="NCBI Taxonomy" id="653446"/>
    <lineage>
        <taxon>Eukaryota</taxon>
        <taxon>Fungi</taxon>
        <taxon>Dikarya</taxon>
        <taxon>Ascomycota</taxon>
        <taxon>Pezizomycotina</taxon>
        <taxon>Eurotiomycetes</taxon>
        <taxon>Eurotiomycetidae</taxon>
        <taxon>Onygenales</taxon>
        <taxon>Ajellomycetaceae</taxon>
        <taxon>Blastomyces</taxon>
    </lineage>
</organism>
<sequence length="112" mass="12758">YRNNVDDTACERLKKKAQELTEKEGIEALFRSQMRSMIQDIEEAALLSGHVNLLAAGVEPEAADQEMRDFEAQVDLAEGEQWEPFPEKAAEGDFEVVIISDEEEEKEEKNEK</sequence>
<evidence type="ECO:0000313" key="1">
    <source>
        <dbReference type="EMBL" id="KMW69540.1"/>
    </source>
</evidence>
<dbReference type="OrthoDB" id="4190146at2759"/>
<dbReference type="AlphaFoldDB" id="A0A0J9EWI4"/>
<accession>A0A0J9EWI4</accession>
<name>A0A0J9EWI4_AJEDA</name>
<reference evidence="1" key="1">
    <citation type="submission" date="2010-03" db="EMBL/GenBank/DDBJ databases">
        <title>Annotation of Blastomyces dermatitidis strain ATCC 18188.</title>
        <authorList>
            <consortium name="The Broad Institute Genome Sequencing Platform"/>
            <consortium name="Broad Institute Genome Sequencing Center for Infectious Disease."/>
            <person name="Cuomo C."/>
            <person name="Klein B."/>
            <person name="Sullivan T."/>
            <person name="Heitman J."/>
            <person name="Young S."/>
            <person name="Zeng Q."/>
            <person name="Gargeya S."/>
            <person name="Alvarado L."/>
            <person name="Berlin A.M."/>
            <person name="Chapman S.B."/>
            <person name="Chen Z."/>
            <person name="Freedman E."/>
            <person name="Gellesch M."/>
            <person name="Goldberg J."/>
            <person name="Griggs A."/>
            <person name="Gujja S."/>
            <person name="Heilman E."/>
            <person name="Heiman D."/>
            <person name="Howarth C."/>
            <person name="Mehta T."/>
            <person name="Neiman D."/>
            <person name="Pearson M."/>
            <person name="Roberts A."/>
            <person name="Saif S."/>
            <person name="Shea T."/>
            <person name="Shenoy N."/>
            <person name="Sisk P."/>
            <person name="Stolte C."/>
            <person name="Sykes S."/>
            <person name="White J."/>
            <person name="Yandava C."/>
            <person name="Haas B."/>
            <person name="Nusbaum C."/>
            <person name="Birren B."/>
        </authorList>
    </citation>
    <scope>NUCLEOTIDE SEQUENCE</scope>
    <source>
        <strain evidence="1">ATCC 18188</strain>
    </source>
</reference>
<proteinExistence type="predicted"/>
<gene>
    <name evidence="1" type="ORF">BDDG_13679</name>
</gene>
<dbReference type="Proteomes" id="UP000007802">
    <property type="component" value="Unassembled WGS sequence"/>
</dbReference>
<feature type="non-terminal residue" evidence="1">
    <location>
        <position position="1"/>
    </location>
</feature>
<dbReference type="EMBL" id="GG750271">
    <property type="protein sequence ID" value="KMW69540.1"/>
    <property type="molecule type" value="Genomic_DNA"/>
</dbReference>